<dbReference type="InterPro" id="IPR016181">
    <property type="entry name" value="Acyl_CoA_acyltransferase"/>
</dbReference>
<evidence type="ECO:0000256" key="5">
    <source>
        <dbReference type="ARBA" id="ARBA00023251"/>
    </source>
</evidence>
<dbReference type="SUPFAM" id="SSF55729">
    <property type="entry name" value="Acyl-CoA N-acyltransferases (Nat)"/>
    <property type="match status" value="1"/>
</dbReference>
<evidence type="ECO:0000256" key="1">
    <source>
        <dbReference type="ARBA" id="ARBA00011738"/>
    </source>
</evidence>
<reference evidence="10" key="1">
    <citation type="submission" date="2020-10" db="EMBL/GenBank/DDBJ databases">
        <authorList>
            <person name="Gilroy R."/>
        </authorList>
    </citation>
    <scope>NUCLEOTIDE SEQUENCE</scope>
    <source>
        <strain evidence="10">ChiGjej1B1-19959</strain>
    </source>
</reference>
<evidence type="ECO:0000256" key="6">
    <source>
        <dbReference type="ARBA" id="ARBA00023315"/>
    </source>
</evidence>
<dbReference type="InterPro" id="IPR024170">
    <property type="entry name" value="Aminoglycoside_N6-AcTrfrase"/>
</dbReference>
<evidence type="ECO:0000256" key="2">
    <source>
        <dbReference type="ARBA" id="ARBA00012888"/>
    </source>
</evidence>
<sequence>MIREATDRDLSTLSNFAVELFGDTLEVQTDEIKILLQSEDAHFFIYFDHDIPIGFAQVQLRYDYVEGTSSSPVGYLEGIFIEKAYRKKGYAKALLSACEAWAKGKGCTEFASDCEIDNETSIQFHCAMQFQEANRIICFKKNL</sequence>
<dbReference type="Proteomes" id="UP000824071">
    <property type="component" value="Unassembled WGS sequence"/>
</dbReference>
<keyword evidence="6" id="KW-0012">Acyltransferase</keyword>
<dbReference type="Pfam" id="PF00583">
    <property type="entry name" value="Acetyltransf_1"/>
    <property type="match status" value="1"/>
</dbReference>
<keyword evidence="5" id="KW-0046">Antibiotic resistance</keyword>
<dbReference type="EMBL" id="DVMW01000041">
    <property type="protein sequence ID" value="HIU36334.1"/>
    <property type="molecule type" value="Genomic_DNA"/>
</dbReference>
<feature type="domain" description="N-acetyltransferase" evidence="9">
    <location>
        <begin position="1"/>
        <end position="143"/>
    </location>
</feature>
<dbReference type="EC" id="2.3.1.82" evidence="2"/>
<protein>
    <recommendedName>
        <fullName evidence="3">Aminoglycoside N(6')-acetyltransferase type 1</fullName>
        <ecNumber evidence="2">2.3.1.82</ecNumber>
    </recommendedName>
    <alternativeName>
        <fullName evidence="7">Aminoglycoside resistance protein</fullName>
    </alternativeName>
</protein>
<dbReference type="NCBIfam" id="NF043067">
    <property type="entry name" value="AAC_6p_group_E"/>
    <property type="match status" value="1"/>
</dbReference>
<dbReference type="Gene3D" id="3.40.630.30">
    <property type="match status" value="1"/>
</dbReference>
<dbReference type="InterPro" id="IPR000182">
    <property type="entry name" value="GNAT_dom"/>
</dbReference>
<dbReference type="PIRSF" id="PIRSF000452">
    <property type="entry name" value="6-N-acetyltransf"/>
    <property type="match status" value="1"/>
</dbReference>
<keyword evidence="4" id="KW-0808">Transferase</keyword>
<comment type="catalytic activity">
    <reaction evidence="8">
        <text>kanamycin B + acetyl-CoA = N(6')-acetylkanamycin B + CoA + H(+)</text>
        <dbReference type="Rhea" id="RHEA:16449"/>
        <dbReference type="ChEBI" id="CHEBI:15378"/>
        <dbReference type="ChEBI" id="CHEBI:57287"/>
        <dbReference type="ChEBI" id="CHEBI:57288"/>
        <dbReference type="ChEBI" id="CHEBI:58390"/>
        <dbReference type="ChEBI" id="CHEBI:58549"/>
        <dbReference type="EC" id="2.3.1.82"/>
    </reaction>
</comment>
<dbReference type="GO" id="GO:0046677">
    <property type="term" value="P:response to antibiotic"/>
    <property type="evidence" value="ECO:0007669"/>
    <property type="project" value="UniProtKB-KW"/>
</dbReference>
<dbReference type="GO" id="GO:0047663">
    <property type="term" value="F:aminoglycoside 6'-N-acetyltransferase activity"/>
    <property type="evidence" value="ECO:0007669"/>
    <property type="project" value="UniProtKB-EC"/>
</dbReference>
<evidence type="ECO:0000256" key="7">
    <source>
        <dbReference type="ARBA" id="ARBA00029660"/>
    </source>
</evidence>
<dbReference type="CDD" id="cd04301">
    <property type="entry name" value="NAT_SF"/>
    <property type="match status" value="1"/>
</dbReference>
<evidence type="ECO:0000313" key="10">
    <source>
        <dbReference type="EMBL" id="HIU36334.1"/>
    </source>
</evidence>
<gene>
    <name evidence="10" type="ORF">IAC53_07020</name>
</gene>
<comment type="caution">
    <text evidence="10">The sequence shown here is derived from an EMBL/GenBank/DDBJ whole genome shotgun (WGS) entry which is preliminary data.</text>
</comment>
<evidence type="ECO:0000259" key="9">
    <source>
        <dbReference type="PROSITE" id="PS51186"/>
    </source>
</evidence>
<dbReference type="PANTHER" id="PTHR10545">
    <property type="entry name" value="DIAMINE N-ACETYLTRANSFERASE"/>
    <property type="match status" value="1"/>
</dbReference>
<organism evidence="10 11">
    <name type="scientific">Candidatus Fimenecus excrementigallinarum</name>
    <dbReference type="NCBI Taxonomy" id="2840816"/>
    <lineage>
        <taxon>Bacteria</taxon>
        <taxon>Bacillati</taxon>
        <taxon>Bacillota</taxon>
        <taxon>Clostridia</taxon>
        <taxon>Candidatus Fimenecus</taxon>
    </lineage>
</organism>
<evidence type="ECO:0000256" key="8">
    <source>
        <dbReference type="ARBA" id="ARBA00048923"/>
    </source>
</evidence>
<dbReference type="InterPro" id="IPR051016">
    <property type="entry name" value="Diverse_Substrate_AcTransf"/>
</dbReference>
<evidence type="ECO:0000256" key="4">
    <source>
        <dbReference type="ARBA" id="ARBA00022679"/>
    </source>
</evidence>
<proteinExistence type="predicted"/>
<name>A0A9D1IHY4_9FIRM</name>
<evidence type="ECO:0000256" key="3">
    <source>
        <dbReference type="ARBA" id="ARBA00017677"/>
    </source>
</evidence>
<accession>A0A9D1IHY4</accession>
<comment type="subunit">
    <text evidence="1">Homodimer.</text>
</comment>
<evidence type="ECO:0000313" key="11">
    <source>
        <dbReference type="Proteomes" id="UP000824071"/>
    </source>
</evidence>
<dbReference type="PROSITE" id="PS51186">
    <property type="entry name" value="GNAT"/>
    <property type="match status" value="1"/>
</dbReference>
<dbReference type="PANTHER" id="PTHR10545:SF29">
    <property type="entry name" value="GH14572P-RELATED"/>
    <property type="match status" value="1"/>
</dbReference>
<reference evidence="10" key="2">
    <citation type="journal article" date="2021" name="PeerJ">
        <title>Extensive microbial diversity within the chicken gut microbiome revealed by metagenomics and culture.</title>
        <authorList>
            <person name="Gilroy R."/>
            <person name="Ravi A."/>
            <person name="Getino M."/>
            <person name="Pursley I."/>
            <person name="Horton D.L."/>
            <person name="Alikhan N.F."/>
            <person name="Baker D."/>
            <person name="Gharbi K."/>
            <person name="Hall N."/>
            <person name="Watson M."/>
            <person name="Adriaenssens E.M."/>
            <person name="Foster-Nyarko E."/>
            <person name="Jarju S."/>
            <person name="Secka A."/>
            <person name="Antonio M."/>
            <person name="Oren A."/>
            <person name="Chaudhuri R.R."/>
            <person name="La Ragione R."/>
            <person name="Hildebrand F."/>
            <person name="Pallen M.J."/>
        </authorList>
    </citation>
    <scope>NUCLEOTIDE SEQUENCE</scope>
    <source>
        <strain evidence="10">ChiGjej1B1-19959</strain>
    </source>
</reference>
<dbReference type="AlphaFoldDB" id="A0A9D1IHY4"/>